<evidence type="ECO:0000313" key="4">
    <source>
        <dbReference type="EMBL" id="KYH32160.1"/>
    </source>
</evidence>
<dbReference type="InterPro" id="IPR001303">
    <property type="entry name" value="Aldolase_II/adducin_N"/>
</dbReference>
<evidence type="ECO:0000313" key="5">
    <source>
        <dbReference type="Proteomes" id="UP000075670"/>
    </source>
</evidence>
<feature type="domain" description="Class II aldolase/adducin N-terminal" evidence="3">
    <location>
        <begin position="10"/>
        <end position="186"/>
    </location>
</feature>
<gene>
    <name evidence="4" type="primary">araD</name>
    <name evidence="4" type="ORF">MOMUL_17350</name>
</gene>
<dbReference type="EC" id="5.1.3.4" evidence="4"/>
<dbReference type="SMART" id="SM01007">
    <property type="entry name" value="Aldolase_II"/>
    <property type="match status" value="1"/>
</dbReference>
<sequence>MVPSEFQLRQDICEVGRRICQHGFVASNDGNISIRLNEKEVLATPTGVSKGFMTPEMLVKVNMQGEQLSGQLKPSSELKMHLEIYRQRPDVRAVVHAHPPTATGFAVAGIPLDRCVLPEIIINLGSIPLVAYGTPSTDEVPAAVKEYIGSHDALLLANHGALTVGTDVYNAYYKMESLELFAKISLTARLLGNENVLSAEQVYKLMEIRARSGVTSPNPGCVDCGACSVSTREAPTATGITEEELQEIITNVTRRVLASLGDRQQ</sequence>
<dbReference type="InterPro" id="IPR036409">
    <property type="entry name" value="Aldolase_II/adducin_N_sf"/>
</dbReference>
<dbReference type="InterPro" id="IPR050197">
    <property type="entry name" value="Aldolase_class_II_sugar_metab"/>
</dbReference>
<dbReference type="RefSeq" id="WP_064774368.1">
    <property type="nucleotide sequence ID" value="NZ_LTBC01000005.1"/>
</dbReference>
<keyword evidence="4" id="KW-0413">Isomerase</keyword>
<dbReference type="GO" id="GO:0005829">
    <property type="term" value="C:cytosol"/>
    <property type="evidence" value="ECO:0007669"/>
    <property type="project" value="TreeGrafter"/>
</dbReference>
<dbReference type="GO" id="GO:0046872">
    <property type="term" value="F:metal ion binding"/>
    <property type="evidence" value="ECO:0007669"/>
    <property type="project" value="UniProtKB-KW"/>
</dbReference>
<dbReference type="PANTHER" id="PTHR22789">
    <property type="entry name" value="FUCULOSE PHOSPHATE ALDOLASE"/>
    <property type="match status" value="1"/>
</dbReference>
<dbReference type="Gene3D" id="3.40.225.10">
    <property type="entry name" value="Class II aldolase/adducin N-terminal domain"/>
    <property type="match status" value="1"/>
</dbReference>
<proteinExistence type="predicted"/>
<dbReference type="Proteomes" id="UP000075670">
    <property type="component" value="Unassembled WGS sequence"/>
</dbReference>
<dbReference type="EMBL" id="LTBC01000005">
    <property type="protein sequence ID" value="KYH32160.1"/>
    <property type="molecule type" value="Genomic_DNA"/>
</dbReference>
<keyword evidence="1" id="KW-0479">Metal-binding</keyword>
<dbReference type="SUPFAM" id="SSF53639">
    <property type="entry name" value="AraD/HMP-PK domain-like"/>
    <property type="match status" value="1"/>
</dbReference>
<name>A0A151AX73_9FIRM</name>
<accession>A0A151AX73</accession>
<dbReference type="GO" id="GO:0019323">
    <property type="term" value="P:pentose catabolic process"/>
    <property type="evidence" value="ECO:0007669"/>
    <property type="project" value="TreeGrafter"/>
</dbReference>
<dbReference type="GO" id="GO:0016832">
    <property type="term" value="F:aldehyde-lyase activity"/>
    <property type="evidence" value="ECO:0007669"/>
    <property type="project" value="TreeGrafter"/>
</dbReference>
<dbReference type="Pfam" id="PF00596">
    <property type="entry name" value="Aldolase_II"/>
    <property type="match status" value="1"/>
</dbReference>
<evidence type="ECO:0000259" key="3">
    <source>
        <dbReference type="SMART" id="SM01007"/>
    </source>
</evidence>
<evidence type="ECO:0000256" key="2">
    <source>
        <dbReference type="ARBA" id="ARBA00023239"/>
    </source>
</evidence>
<dbReference type="GO" id="GO:0008742">
    <property type="term" value="F:L-ribulose-phosphate 4-epimerase activity"/>
    <property type="evidence" value="ECO:0007669"/>
    <property type="project" value="UniProtKB-EC"/>
</dbReference>
<evidence type="ECO:0000256" key="1">
    <source>
        <dbReference type="ARBA" id="ARBA00022723"/>
    </source>
</evidence>
<comment type="caution">
    <text evidence="4">The sequence shown here is derived from an EMBL/GenBank/DDBJ whole genome shotgun (WGS) entry which is preliminary data.</text>
</comment>
<reference evidence="4 5" key="1">
    <citation type="submission" date="2016-02" db="EMBL/GenBank/DDBJ databases">
        <title>Genome sequence of Moorella mulderi DSM 14980.</title>
        <authorList>
            <person name="Poehlein A."/>
            <person name="Daniel R."/>
        </authorList>
    </citation>
    <scope>NUCLEOTIDE SEQUENCE [LARGE SCALE GENOMIC DNA]</scope>
    <source>
        <strain evidence="4 5">DSM 14980</strain>
    </source>
</reference>
<organism evidence="4 5">
    <name type="scientific">Moorella mulderi DSM 14980</name>
    <dbReference type="NCBI Taxonomy" id="1122241"/>
    <lineage>
        <taxon>Bacteria</taxon>
        <taxon>Bacillati</taxon>
        <taxon>Bacillota</taxon>
        <taxon>Clostridia</taxon>
        <taxon>Neomoorellales</taxon>
        <taxon>Neomoorellaceae</taxon>
        <taxon>Neomoorella</taxon>
    </lineage>
</organism>
<keyword evidence="2" id="KW-0456">Lyase</keyword>
<dbReference type="AlphaFoldDB" id="A0A151AX73"/>
<keyword evidence="5" id="KW-1185">Reference proteome</keyword>
<dbReference type="PANTHER" id="PTHR22789:SF0">
    <property type="entry name" value="3-OXO-TETRONATE 4-PHOSPHATE DECARBOXYLASE-RELATED"/>
    <property type="match status" value="1"/>
</dbReference>
<dbReference type="OrthoDB" id="9794581at2"/>
<protein>
    <submittedName>
        <fullName evidence="4">L-ribulose-5-phosphate 4-epimerase</fullName>
        <ecNumber evidence="4">5.1.3.4</ecNumber>
    </submittedName>
</protein>
<dbReference type="PATRIC" id="fig|1122241.3.peg.1832"/>